<gene>
    <name evidence="2" type="ordered locus">MTR_6g016410</name>
    <name evidence="3" type="ORF">MtrunA17_Chr6g0456111</name>
</gene>
<keyword evidence="5" id="KW-1185">Reference proteome</keyword>
<feature type="region of interest" description="Disordered" evidence="1">
    <location>
        <begin position="1"/>
        <end position="47"/>
    </location>
</feature>
<sequence length="72" mass="8208">MSQYPLTPGVSQKTYVKSEPLKPTNPKARNISTKQELEEHSRGSHNQMEISRPSLFSCFPFLLLLETLNFQG</sequence>
<evidence type="ECO:0000313" key="3">
    <source>
        <dbReference type="EMBL" id="RHN50316.1"/>
    </source>
</evidence>
<dbReference type="PaxDb" id="3880-AES83036"/>
<dbReference type="HOGENOM" id="CLU_2726013_0_0_1"/>
<organism evidence="4">
    <name type="scientific">Medicago truncatula</name>
    <name type="common">Barrel medic</name>
    <name type="synonym">Medicago tribuloides</name>
    <dbReference type="NCBI Taxonomy" id="3880"/>
    <lineage>
        <taxon>Eukaryota</taxon>
        <taxon>Viridiplantae</taxon>
        <taxon>Streptophyta</taxon>
        <taxon>Embryophyta</taxon>
        <taxon>Tracheophyta</taxon>
        <taxon>Spermatophyta</taxon>
        <taxon>Magnoliopsida</taxon>
        <taxon>eudicotyledons</taxon>
        <taxon>Gunneridae</taxon>
        <taxon>Pentapetalae</taxon>
        <taxon>rosids</taxon>
        <taxon>fabids</taxon>
        <taxon>Fabales</taxon>
        <taxon>Fabaceae</taxon>
        <taxon>Papilionoideae</taxon>
        <taxon>50 kb inversion clade</taxon>
        <taxon>NPAAA clade</taxon>
        <taxon>Hologalegina</taxon>
        <taxon>IRL clade</taxon>
        <taxon>Trifolieae</taxon>
        <taxon>Medicago</taxon>
    </lineage>
</organism>
<reference evidence="2 5" key="1">
    <citation type="journal article" date="2011" name="Nature">
        <title>The Medicago genome provides insight into the evolution of rhizobial symbioses.</title>
        <authorList>
            <person name="Young N.D."/>
            <person name="Debelle F."/>
            <person name="Oldroyd G.E."/>
            <person name="Geurts R."/>
            <person name="Cannon S.B."/>
            <person name="Udvardi M.K."/>
            <person name="Benedito V.A."/>
            <person name="Mayer K.F."/>
            <person name="Gouzy J."/>
            <person name="Schoof H."/>
            <person name="Van de Peer Y."/>
            <person name="Proost S."/>
            <person name="Cook D.R."/>
            <person name="Meyers B.C."/>
            <person name="Spannagl M."/>
            <person name="Cheung F."/>
            <person name="De Mita S."/>
            <person name="Krishnakumar V."/>
            <person name="Gundlach H."/>
            <person name="Zhou S."/>
            <person name="Mudge J."/>
            <person name="Bharti A.K."/>
            <person name="Murray J.D."/>
            <person name="Naoumkina M.A."/>
            <person name="Rosen B."/>
            <person name="Silverstein K.A."/>
            <person name="Tang H."/>
            <person name="Rombauts S."/>
            <person name="Zhao P.X."/>
            <person name="Zhou P."/>
            <person name="Barbe V."/>
            <person name="Bardou P."/>
            <person name="Bechner M."/>
            <person name="Bellec A."/>
            <person name="Berger A."/>
            <person name="Berges H."/>
            <person name="Bidwell S."/>
            <person name="Bisseling T."/>
            <person name="Choisne N."/>
            <person name="Couloux A."/>
            <person name="Denny R."/>
            <person name="Deshpande S."/>
            <person name="Dai X."/>
            <person name="Doyle J.J."/>
            <person name="Dudez A.M."/>
            <person name="Farmer A.D."/>
            <person name="Fouteau S."/>
            <person name="Franken C."/>
            <person name="Gibelin C."/>
            <person name="Gish J."/>
            <person name="Goldstein S."/>
            <person name="Gonzalez A.J."/>
            <person name="Green P.J."/>
            <person name="Hallab A."/>
            <person name="Hartog M."/>
            <person name="Hua A."/>
            <person name="Humphray S.J."/>
            <person name="Jeong D.H."/>
            <person name="Jing Y."/>
            <person name="Jocker A."/>
            <person name="Kenton S.M."/>
            <person name="Kim D.J."/>
            <person name="Klee K."/>
            <person name="Lai H."/>
            <person name="Lang C."/>
            <person name="Lin S."/>
            <person name="Macmil S.L."/>
            <person name="Magdelenat G."/>
            <person name="Matthews L."/>
            <person name="McCorrison J."/>
            <person name="Monaghan E.L."/>
            <person name="Mun J.H."/>
            <person name="Najar F.Z."/>
            <person name="Nicholson C."/>
            <person name="Noirot C."/>
            <person name="O'Bleness M."/>
            <person name="Paule C.R."/>
            <person name="Poulain J."/>
            <person name="Prion F."/>
            <person name="Qin B."/>
            <person name="Qu C."/>
            <person name="Retzel E.F."/>
            <person name="Riddle C."/>
            <person name="Sallet E."/>
            <person name="Samain S."/>
            <person name="Samson N."/>
            <person name="Sanders I."/>
            <person name="Saurat O."/>
            <person name="Scarpelli C."/>
            <person name="Schiex T."/>
            <person name="Segurens B."/>
            <person name="Severin A.J."/>
            <person name="Sherrier D.J."/>
            <person name="Shi R."/>
            <person name="Sims S."/>
            <person name="Singer S.R."/>
            <person name="Sinharoy S."/>
            <person name="Sterck L."/>
            <person name="Viollet A."/>
            <person name="Wang B.B."/>
            <person name="Wang K."/>
            <person name="Wang M."/>
            <person name="Wang X."/>
            <person name="Warfsmann J."/>
            <person name="Weissenbach J."/>
            <person name="White D.D."/>
            <person name="White J.D."/>
            <person name="Wiley G.B."/>
            <person name="Wincker P."/>
            <person name="Xing Y."/>
            <person name="Yang L."/>
            <person name="Yao Z."/>
            <person name="Ying F."/>
            <person name="Zhai J."/>
            <person name="Zhou L."/>
            <person name="Zuber A."/>
            <person name="Denarie J."/>
            <person name="Dixon R.A."/>
            <person name="May G.D."/>
            <person name="Schwartz D.C."/>
            <person name="Rogers J."/>
            <person name="Quetier F."/>
            <person name="Town C.D."/>
            <person name="Roe B.A."/>
        </authorList>
    </citation>
    <scope>NUCLEOTIDE SEQUENCE [LARGE SCALE GENOMIC DNA]</scope>
    <source>
        <strain evidence="2">A17</strain>
        <strain evidence="4 5">cv. Jemalong A17</strain>
    </source>
</reference>
<dbReference type="AlphaFoldDB" id="G7ZUZ8"/>
<protein>
    <submittedName>
        <fullName evidence="2 4">Uncharacterized protein</fullName>
    </submittedName>
</protein>
<evidence type="ECO:0000313" key="5">
    <source>
        <dbReference type="Proteomes" id="UP000002051"/>
    </source>
</evidence>
<dbReference type="Gramene" id="rna34588">
    <property type="protein sequence ID" value="RHN50316.1"/>
    <property type="gene ID" value="gene34588"/>
</dbReference>
<name>G7ZUZ8_MEDTR</name>
<evidence type="ECO:0000256" key="1">
    <source>
        <dbReference type="SAM" id="MobiDB-lite"/>
    </source>
</evidence>
<reference evidence="4" key="3">
    <citation type="submission" date="2015-04" db="UniProtKB">
        <authorList>
            <consortium name="EnsemblPlants"/>
        </authorList>
    </citation>
    <scope>IDENTIFICATION</scope>
    <source>
        <strain evidence="4">cv. Jemalong A17</strain>
    </source>
</reference>
<reference evidence="2 5" key="2">
    <citation type="journal article" date="2014" name="BMC Genomics">
        <title>An improved genome release (version Mt4.0) for the model legume Medicago truncatula.</title>
        <authorList>
            <person name="Tang H."/>
            <person name="Krishnakumar V."/>
            <person name="Bidwell S."/>
            <person name="Rosen B."/>
            <person name="Chan A."/>
            <person name="Zhou S."/>
            <person name="Gentzbittel L."/>
            <person name="Childs K.L."/>
            <person name="Yandell M."/>
            <person name="Gundlach H."/>
            <person name="Mayer K.F."/>
            <person name="Schwartz D.C."/>
            <person name="Town C.D."/>
        </authorList>
    </citation>
    <scope>GENOME REANNOTATION</scope>
    <source>
        <strain evidence="2">A17</strain>
        <strain evidence="4 5">cv. Jemalong A17</strain>
    </source>
</reference>
<dbReference type="EMBL" id="CM001222">
    <property type="protein sequence ID" value="KEH25213.1"/>
    <property type="molecule type" value="Genomic_DNA"/>
</dbReference>
<reference evidence="3" key="5">
    <citation type="journal article" date="2018" name="Nat. Plants">
        <title>Whole-genome landscape of Medicago truncatula symbiotic genes.</title>
        <authorList>
            <person name="Pecrix Y."/>
            <person name="Gamas P."/>
            <person name="Carrere S."/>
        </authorList>
    </citation>
    <scope>NUCLEOTIDE SEQUENCE</scope>
    <source>
        <tissue evidence="3">Leaves</tissue>
    </source>
</reference>
<dbReference type="Proteomes" id="UP000265566">
    <property type="component" value="Chromosome 6"/>
</dbReference>
<evidence type="ECO:0000313" key="2">
    <source>
        <dbReference type="EMBL" id="KEH25213.1"/>
    </source>
</evidence>
<evidence type="ECO:0000313" key="4">
    <source>
        <dbReference type="EnsemblPlants" id="KEH25213"/>
    </source>
</evidence>
<feature type="compositionally biased region" description="Polar residues" evidence="1">
    <location>
        <begin position="1"/>
        <end position="15"/>
    </location>
</feature>
<dbReference type="EMBL" id="PSQE01000006">
    <property type="protein sequence ID" value="RHN50316.1"/>
    <property type="molecule type" value="Genomic_DNA"/>
</dbReference>
<evidence type="ECO:0000313" key="6">
    <source>
        <dbReference type="Proteomes" id="UP000265566"/>
    </source>
</evidence>
<reference evidence="6" key="4">
    <citation type="journal article" date="2018" name="Nat. Plants">
        <title>Whole-genome landscape of Medicago truncatula symbiotic genes.</title>
        <authorList>
            <person name="Pecrix Y."/>
            <person name="Staton S.E."/>
            <person name="Sallet E."/>
            <person name="Lelandais-Briere C."/>
            <person name="Moreau S."/>
            <person name="Carrere S."/>
            <person name="Blein T."/>
            <person name="Jardinaud M.F."/>
            <person name="Latrasse D."/>
            <person name="Zouine M."/>
            <person name="Zahm M."/>
            <person name="Kreplak J."/>
            <person name="Mayjonade B."/>
            <person name="Satge C."/>
            <person name="Perez M."/>
            <person name="Cauet S."/>
            <person name="Marande W."/>
            <person name="Chantry-Darmon C."/>
            <person name="Lopez-Roques C."/>
            <person name="Bouchez O."/>
            <person name="Berard A."/>
            <person name="Debelle F."/>
            <person name="Munos S."/>
            <person name="Bendahmane A."/>
            <person name="Berges H."/>
            <person name="Niebel A."/>
            <person name="Buitink J."/>
            <person name="Frugier F."/>
            <person name="Benhamed M."/>
            <person name="Crespi M."/>
            <person name="Gouzy J."/>
            <person name="Gamas P."/>
        </authorList>
    </citation>
    <scope>NUCLEOTIDE SEQUENCE [LARGE SCALE GENOMIC DNA]</scope>
    <source>
        <strain evidence="6">cv. Jemalong A17</strain>
    </source>
</reference>
<accession>G7ZUZ8</accession>
<dbReference type="Proteomes" id="UP000002051">
    <property type="component" value="Chromosome 6"/>
</dbReference>
<proteinExistence type="predicted"/>
<dbReference type="EnsemblPlants" id="KEH25213">
    <property type="protein sequence ID" value="KEH25213"/>
    <property type="gene ID" value="MTR_6g016410"/>
</dbReference>